<dbReference type="EMBL" id="CP002547">
    <property type="protein sequence ID" value="ADY54726.1"/>
    <property type="molecule type" value="Genomic_DNA"/>
</dbReference>
<proteinExistence type="predicted"/>
<dbReference type="HOGENOM" id="CLU_2467909_0_0_9"/>
<reference evidence="1 2" key="1">
    <citation type="journal article" date="2011" name="Stand. Genomic Sci.">
        <title>Complete genome sequence of Syntrophobotulus glycolicus type strain (FlGlyR).</title>
        <authorList>
            <person name="Han C."/>
            <person name="Mwirichia R."/>
            <person name="Chertkov O."/>
            <person name="Held B."/>
            <person name="Lapidus A."/>
            <person name="Nolan M."/>
            <person name="Lucas S."/>
            <person name="Hammon N."/>
            <person name="Deshpande S."/>
            <person name="Cheng J.F."/>
            <person name="Tapia R."/>
            <person name="Goodwin L."/>
            <person name="Pitluck S."/>
            <person name="Huntemann M."/>
            <person name="Liolios K."/>
            <person name="Ivanova N."/>
            <person name="Pagani I."/>
            <person name="Mavromatis K."/>
            <person name="Ovchinikova G."/>
            <person name="Pati A."/>
            <person name="Chen A."/>
            <person name="Palaniappan K."/>
            <person name="Land M."/>
            <person name="Hauser L."/>
            <person name="Brambilla E.M."/>
            <person name="Rohde M."/>
            <person name="Spring S."/>
            <person name="Sikorski J."/>
            <person name="Goker M."/>
            <person name="Woyke T."/>
            <person name="Bristow J."/>
            <person name="Eisen J.A."/>
            <person name="Markowitz V."/>
            <person name="Hugenholtz P."/>
            <person name="Kyrpides N.C."/>
            <person name="Klenk H.P."/>
            <person name="Detter J.C."/>
        </authorList>
    </citation>
    <scope>NUCLEOTIDE SEQUENCE [LARGE SCALE GENOMIC DNA]</scope>
    <source>
        <strain evidence="2">DSM 8271 / FlGlyR</strain>
    </source>
</reference>
<evidence type="ECO:0000313" key="2">
    <source>
        <dbReference type="Proteomes" id="UP000007488"/>
    </source>
</evidence>
<accession>F0SXI0</accession>
<dbReference type="AlphaFoldDB" id="F0SXI0"/>
<dbReference type="STRING" id="645991.Sgly_0360"/>
<protein>
    <submittedName>
        <fullName evidence="1">Uncharacterized protein</fullName>
    </submittedName>
</protein>
<name>F0SXI0_SYNGF</name>
<evidence type="ECO:0000313" key="1">
    <source>
        <dbReference type="EMBL" id="ADY54726.1"/>
    </source>
</evidence>
<gene>
    <name evidence="1" type="ordered locus">Sgly_0360</name>
</gene>
<organism evidence="1 2">
    <name type="scientific">Syntrophobotulus glycolicus (strain DSM 8271 / FlGlyR)</name>
    <dbReference type="NCBI Taxonomy" id="645991"/>
    <lineage>
        <taxon>Bacteria</taxon>
        <taxon>Bacillati</taxon>
        <taxon>Bacillota</taxon>
        <taxon>Clostridia</taxon>
        <taxon>Eubacteriales</taxon>
        <taxon>Desulfitobacteriaceae</taxon>
        <taxon>Syntrophobotulus</taxon>
    </lineage>
</organism>
<dbReference type="Proteomes" id="UP000007488">
    <property type="component" value="Chromosome"/>
</dbReference>
<dbReference type="KEGG" id="sgy:Sgly_0360"/>
<keyword evidence="2" id="KW-1185">Reference proteome</keyword>
<sequence length="88" mass="9967">MRYEIKVTVNGHGSDVDVEIYEDDDTLILAGHTKIGTTEETTARQYAENIFLPDLRRNFPEISTLELPIDLVPEVIPDEPINEENPEA</sequence>
<dbReference type="RefSeq" id="WP_013623597.1">
    <property type="nucleotide sequence ID" value="NC_015172.1"/>
</dbReference>
<reference evidence="2" key="2">
    <citation type="submission" date="2011-02" db="EMBL/GenBank/DDBJ databases">
        <title>The complete genome of Syntrophobotulus glycolicus DSM 8271.</title>
        <authorList>
            <person name="Lucas S."/>
            <person name="Copeland A."/>
            <person name="Lapidus A."/>
            <person name="Bruce D."/>
            <person name="Goodwin L."/>
            <person name="Pitluck S."/>
            <person name="Kyrpides N."/>
            <person name="Mavromatis K."/>
            <person name="Pagani I."/>
            <person name="Ivanova N."/>
            <person name="Mikhailova N."/>
            <person name="Chertkov O."/>
            <person name="Held B."/>
            <person name="Detter J.C."/>
            <person name="Tapia R."/>
            <person name="Han C."/>
            <person name="Land M."/>
            <person name="Hauser L."/>
            <person name="Markowitz V."/>
            <person name="Cheng J.-F."/>
            <person name="Hugenholtz P."/>
            <person name="Woyke T."/>
            <person name="Wu D."/>
            <person name="Spring S."/>
            <person name="Schroeder M."/>
            <person name="Brambilla E."/>
            <person name="Klenk H.-P."/>
            <person name="Eisen J.A."/>
        </authorList>
    </citation>
    <scope>NUCLEOTIDE SEQUENCE [LARGE SCALE GENOMIC DNA]</scope>
    <source>
        <strain evidence="2">DSM 8271 / FlGlyR</strain>
    </source>
</reference>